<keyword evidence="1" id="KW-0472">Membrane</keyword>
<accession>A0ABU4S175</accession>
<feature type="transmembrane region" description="Helical" evidence="1">
    <location>
        <begin position="151"/>
        <end position="169"/>
    </location>
</feature>
<comment type="caution">
    <text evidence="2">The sequence shown here is derived from an EMBL/GenBank/DDBJ whole genome shotgun (WGS) entry which is preliminary data.</text>
</comment>
<reference evidence="2 3" key="1">
    <citation type="submission" date="2023-11" db="EMBL/GenBank/DDBJ databases">
        <title>Gilvimarinus fulvus sp. nov., isolated from the surface of Kelp.</title>
        <authorList>
            <person name="Sun Y.Y."/>
            <person name="Gong Y."/>
            <person name="Du Z.J."/>
        </authorList>
    </citation>
    <scope>NUCLEOTIDE SEQUENCE [LARGE SCALE GENOMIC DNA]</scope>
    <source>
        <strain evidence="2 3">SDUM040013</strain>
    </source>
</reference>
<keyword evidence="1" id="KW-1133">Transmembrane helix</keyword>
<feature type="transmembrane region" description="Helical" evidence="1">
    <location>
        <begin position="181"/>
        <end position="199"/>
    </location>
</feature>
<proteinExistence type="predicted"/>
<evidence type="ECO:0000313" key="3">
    <source>
        <dbReference type="Proteomes" id="UP001273505"/>
    </source>
</evidence>
<sequence>MDFDENRYKVLKLPNLMLVHWVMNPGLVFNELVLGQRIPKVTLTDKTSDAPLMERQYVPCPHCHTIHSSDAWPKKGMFGNWFGLLCPSCDGIIPCLWNYTSLVLLAMTFPIWGWLRRPLETRWRAFKKKQLLQNIDAEPTKAKDVSWLKMGLAYGTFMFCAMTLIKFITSELNQQDILIQAAIWLLGGLAFGGVMKFLMGRGKST</sequence>
<protein>
    <submittedName>
        <fullName evidence="2">Uncharacterized protein</fullName>
    </submittedName>
</protein>
<feature type="transmembrane region" description="Helical" evidence="1">
    <location>
        <begin position="96"/>
        <end position="115"/>
    </location>
</feature>
<dbReference type="RefSeq" id="WP_302720843.1">
    <property type="nucleotide sequence ID" value="NZ_JAULRU010000215.1"/>
</dbReference>
<keyword evidence="3" id="KW-1185">Reference proteome</keyword>
<evidence type="ECO:0000256" key="1">
    <source>
        <dbReference type="SAM" id="Phobius"/>
    </source>
</evidence>
<gene>
    <name evidence="2" type="ORF">SCD92_12660</name>
</gene>
<evidence type="ECO:0000313" key="2">
    <source>
        <dbReference type="EMBL" id="MDX6850217.1"/>
    </source>
</evidence>
<dbReference type="EMBL" id="JAXAFO010000021">
    <property type="protein sequence ID" value="MDX6850217.1"/>
    <property type="molecule type" value="Genomic_DNA"/>
</dbReference>
<dbReference type="Proteomes" id="UP001273505">
    <property type="component" value="Unassembled WGS sequence"/>
</dbReference>
<keyword evidence="1" id="KW-0812">Transmembrane</keyword>
<name>A0ABU4S175_9GAMM</name>
<organism evidence="2 3">
    <name type="scientific">Gilvimarinus gilvus</name>
    <dbReference type="NCBI Taxonomy" id="3058038"/>
    <lineage>
        <taxon>Bacteria</taxon>
        <taxon>Pseudomonadati</taxon>
        <taxon>Pseudomonadota</taxon>
        <taxon>Gammaproteobacteria</taxon>
        <taxon>Cellvibrionales</taxon>
        <taxon>Cellvibrionaceae</taxon>
        <taxon>Gilvimarinus</taxon>
    </lineage>
</organism>